<name>A0A7J6RTY5_PEROL</name>
<sequence>SVVLRGVDLVVHANEKLALVGPSGAGKTTLMNSILGAAKVFSGSLLICGLSPGEATTRCLVQCVPHSPVIFRGSLRRNLDPEGCMVDSILQESLRAVGLPERVCTNLDSDASDIVNTTADRLRICLARVVLARESSQLSIVLLDECAAVFSDEAARKFVGVCLRLFEPQTVVMTTHRPFLTELFDRTVMIE</sequence>
<dbReference type="EMBL" id="JABANM010026632">
    <property type="protein sequence ID" value="KAF4712662.1"/>
    <property type="molecule type" value="Genomic_DNA"/>
</dbReference>
<keyword evidence="3" id="KW-0547">Nucleotide-binding</keyword>
<accession>A0A7J6RTY5</accession>
<evidence type="ECO:0000256" key="4">
    <source>
        <dbReference type="ARBA" id="ARBA00022840"/>
    </source>
</evidence>
<gene>
    <name evidence="6" type="ORF">FOZ62_005006</name>
    <name evidence="7" type="ORF">FOZ63_013804</name>
</gene>
<dbReference type="GO" id="GO:0016887">
    <property type="term" value="F:ATP hydrolysis activity"/>
    <property type="evidence" value="ECO:0007669"/>
    <property type="project" value="InterPro"/>
</dbReference>
<dbReference type="Proteomes" id="UP000574390">
    <property type="component" value="Unassembled WGS sequence"/>
</dbReference>
<dbReference type="Gene3D" id="3.40.50.300">
    <property type="entry name" value="P-loop containing nucleotide triphosphate hydrolases"/>
    <property type="match status" value="1"/>
</dbReference>
<dbReference type="InterPro" id="IPR003439">
    <property type="entry name" value="ABC_transporter-like_ATP-bd"/>
</dbReference>
<dbReference type="PANTHER" id="PTHR24223">
    <property type="entry name" value="ATP-BINDING CASSETTE SUB-FAMILY C"/>
    <property type="match status" value="1"/>
</dbReference>
<dbReference type="InterPro" id="IPR050173">
    <property type="entry name" value="ABC_transporter_C-like"/>
</dbReference>
<protein>
    <recommendedName>
        <fullName evidence="5">AAA+ ATPase domain-containing protein</fullName>
    </recommendedName>
</protein>
<evidence type="ECO:0000259" key="5">
    <source>
        <dbReference type="SMART" id="SM00382"/>
    </source>
</evidence>
<keyword evidence="8" id="KW-1185">Reference proteome</keyword>
<dbReference type="InterPro" id="IPR003593">
    <property type="entry name" value="AAA+_ATPase"/>
</dbReference>
<evidence type="ECO:0000313" key="6">
    <source>
        <dbReference type="EMBL" id="KAF4712662.1"/>
    </source>
</evidence>
<evidence type="ECO:0000313" key="8">
    <source>
        <dbReference type="Proteomes" id="UP000553632"/>
    </source>
</evidence>
<dbReference type="SUPFAM" id="SSF52540">
    <property type="entry name" value="P-loop containing nucleoside triphosphate hydrolases"/>
    <property type="match status" value="1"/>
</dbReference>
<keyword evidence="4" id="KW-0067">ATP-binding</keyword>
<evidence type="ECO:0000313" key="9">
    <source>
        <dbReference type="Proteomes" id="UP000574390"/>
    </source>
</evidence>
<dbReference type="GO" id="GO:0005524">
    <property type="term" value="F:ATP binding"/>
    <property type="evidence" value="ECO:0007669"/>
    <property type="project" value="UniProtKB-KW"/>
</dbReference>
<dbReference type="Proteomes" id="UP000553632">
    <property type="component" value="Unassembled WGS sequence"/>
</dbReference>
<dbReference type="SMART" id="SM00382">
    <property type="entry name" value="AAA"/>
    <property type="match status" value="1"/>
</dbReference>
<dbReference type="AlphaFoldDB" id="A0A7J6RTY5"/>
<organism evidence="7 8">
    <name type="scientific">Perkinsus olseni</name>
    <name type="common">Perkinsus atlanticus</name>
    <dbReference type="NCBI Taxonomy" id="32597"/>
    <lineage>
        <taxon>Eukaryota</taxon>
        <taxon>Sar</taxon>
        <taxon>Alveolata</taxon>
        <taxon>Perkinsozoa</taxon>
        <taxon>Perkinsea</taxon>
        <taxon>Perkinsida</taxon>
        <taxon>Perkinsidae</taxon>
        <taxon>Perkinsus</taxon>
    </lineage>
</organism>
<dbReference type="InterPro" id="IPR027417">
    <property type="entry name" value="P-loop_NTPase"/>
</dbReference>
<comment type="caution">
    <text evidence="7">The sequence shown here is derived from an EMBL/GenBank/DDBJ whole genome shotgun (WGS) entry which is preliminary data.</text>
</comment>
<evidence type="ECO:0000256" key="3">
    <source>
        <dbReference type="ARBA" id="ARBA00022741"/>
    </source>
</evidence>
<evidence type="ECO:0000313" key="7">
    <source>
        <dbReference type="EMBL" id="KAF4723871.1"/>
    </source>
</evidence>
<feature type="non-terminal residue" evidence="7">
    <location>
        <position position="1"/>
    </location>
</feature>
<comment type="subcellular location">
    <subcellularLocation>
        <location evidence="1">Vacuole membrane</location>
        <topology evidence="1">Multi-pass membrane protein</topology>
    </subcellularLocation>
</comment>
<dbReference type="PANTHER" id="PTHR24223:SF443">
    <property type="entry name" value="MULTIDRUG-RESISTANCE LIKE PROTEIN 1, ISOFORM I"/>
    <property type="match status" value="1"/>
</dbReference>
<reference evidence="8 9" key="1">
    <citation type="submission" date="2020-04" db="EMBL/GenBank/DDBJ databases">
        <title>Perkinsus olseni comparative genomics.</title>
        <authorList>
            <person name="Bogema D.R."/>
        </authorList>
    </citation>
    <scope>NUCLEOTIDE SEQUENCE [LARGE SCALE GENOMIC DNA]</scope>
    <source>
        <strain evidence="6">ATCC PRA-205</strain>
        <strain evidence="7 8">ATCC PRA-207</strain>
    </source>
</reference>
<dbReference type="Pfam" id="PF00005">
    <property type="entry name" value="ABC_tran"/>
    <property type="match status" value="1"/>
</dbReference>
<keyword evidence="2" id="KW-0677">Repeat</keyword>
<feature type="domain" description="AAA+ ATPase" evidence="5">
    <location>
        <begin position="13"/>
        <end position="191"/>
    </location>
</feature>
<evidence type="ECO:0000256" key="1">
    <source>
        <dbReference type="ARBA" id="ARBA00004128"/>
    </source>
</evidence>
<evidence type="ECO:0000256" key="2">
    <source>
        <dbReference type="ARBA" id="ARBA00022737"/>
    </source>
</evidence>
<dbReference type="GO" id="GO:0042626">
    <property type="term" value="F:ATPase-coupled transmembrane transporter activity"/>
    <property type="evidence" value="ECO:0007669"/>
    <property type="project" value="TreeGrafter"/>
</dbReference>
<dbReference type="EMBL" id="JABANO010023230">
    <property type="protein sequence ID" value="KAF4723871.1"/>
    <property type="molecule type" value="Genomic_DNA"/>
</dbReference>
<dbReference type="GO" id="GO:0005774">
    <property type="term" value="C:vacuolar membrane"/>
    <property type="evidence" value="ECO:0007669"/>
    <property type="project" value="UniProtKB-SubCell"/>
</dbReference>
<proteinExistence type="predicted"/>